<dbReference type="Pfam" id="PF02021">
    <property type="entry name" value="UPF0102"/>
    <property type="match status" value="1"/>
</dbReference>
<name>A0A1G7GNC6_9RHOB</name>
<evidence type="ECO:0000313" key="4">
    <source>
        <dbReference type="Proteomes" id="UP000199344"/>
    </source>
</evidence>
<gene>
    <name evidence="3" type="ORF">SAMN05421538_11420</name>
</gene>
<keyword evidence="3" id="KW-0540">Nuclease</keyword>
<keyword evidence="4" id="KW-1185">Reference proteome</keyword>
<dbReference type="Proteomes" id="UP000199344">
    <property type="component" value="Unassembled WGS sequence"/>
</dbReference>
<evidence type="ECO:0000313" key="3">
    <source>
        <dbReference type="EMBL" id="SDE89647.1"/>
    </source>
</evidence>
<keyword evidence="3" id="KW-0378">Hydrolase</keyword>
<dbReference type="Gene3D" id="3.40.1350.10">
    <property type="match status" value="1"/>
</dbReference>
<dbReference type="SUPFAM" id="SSF52980">
    <property type="entry name" value="Restriction endonuclease-like"/>
    <property type="match status" value="1"/>
</dbReference>
<proteinExistence type="inferred from homology"/>
<dbReference type="InterPro" id="IPR003509">
    <property type="entry name" value="UPF0102_YraN-like"/>
</dbReference>
<dbReference type="PANTHER" id="PTHR34039:SF1">
    <property type="entry name" value="UPF0102 PROTEIN YRAN"/>
    <property type="match status" value="1"/>
</dbReference>
<dbReference type="InterPro" id="IPR011335">
    <property type="entry name" value="Restrct_endonuc-II-like"/>
</dbReference>
<reference evidence="3 4" key="1">
    <citation type="submission" date="2016-10" db="EMBL/GenBank/DDBJ databases">
        <authorList>
            <person name="de Groot N.N."/>
        </authorList>
    </citation>
    <scope>NUCLEOTIDE SEQUENCE [LARGE SCALE GENOMIC DNA]</scope>
    <source>
        <strain evidence="3 4">DSM 22220</strain>
    </source>
</reference>
<dbReference type="InterPro" id="IPR011856">
    <property type="entry name" value="tRNA_endonuc-like_dom_sf"/>
</dbReference>
<organism evidence="3 4">
    <name type="scientific">Paracoccus isoporae</name>
    <dbReference type="NCBI Taxonomy" id="591205"/>
    <lineage>
        <taxon>Bacteria</taxon>
        <taxon>Pseudomonadati</taxon>
        <taxon>Pseudomonadota</taxon>
        <taxon>Alphaproteobacteria</taxon>
        <taxon>Rhodobacterales</taxon>
        <taxon>Paracoccaceae</taxon>
        <taxon>Paracoccus</taxon>
    </lineage>
</organism>
<dbReference type="GO" id="GO:0003676">
    <property type="term" value="F:nucleic acid binding"/>
    <property type="evidence" value="ECO:0007669"/>
    <property type="project" value="InterPro"/>
</dbReference>
<accession>A0A1G7GNC6</accession>
<sequence>MQLSLDFDAEPRGLPTPGRCSRSQEMPKNIPAARRRRGAKAFQSGLLAEDNVARHYQERGYTLLQSRWRGRAGEVDLILRKDALYVFVEVKAAAEFALAAARIDRRQMDRICLAACEFCERLPTGQMTEMRMDAALVDRFGRIEIVENAFGWH</sequence>
<comment type="similarity">
    <text evidence="1">Belongs to the UPF0102 family.</text>
</comment>
<evidence type="ECO:0000256" key="1">
    <source>
        <dbReference type="ARBA" id="ARBA00006738"/>
    </source>
</evidence>
<dbReference type="STRING" id="591205.SAMN05421538_11420"/>
<protein>
    <submittedName>
        <fullName evidence="3">Putative endonuclease</fullName>
    </submittedName>
</protein>
<dbReference type="PANTHER" id="PTHR34039">
    <property type="entry name" value="UPF0102 PROTEIN YRAN"/>
    <property type="match status" value="1"/>
</dbReference>
<evidence type="ECO:0000256" key="2">
    <source>
        <dbReference type="SAM" id="MobiDB-lite"/>
    </source>
</evidence>
<dbReference type="AlphaFoldDB" id="A0A1G7GNC6"/>
<keyword evidence="3" id="KW-0255">Endonuclease</keyword>
<feature type="region of interest" description="Disordered" evidence="2">
    <location>
        <begin position="1"/>
        <end position="27"/>
    </location>
</feature>
<dbReference type="GO" id="GO:0004519">
    <property type="term" value="F:endonuclease activity"/>
    <property type="evidence" value="ECO:0007669"/>
    <property type="project" value="UniProtKB-KW"/>
</dbReference>
<dbReference type="EMBL" id="FNAH01000014">
    <property type="protein sequence ID" value="SDE89647.1"/>
    <property type="molecule type" value="Genomic_DNA"/>
</dbReference>